<evidence type="ECO:0000313" key="2">
    <source>
        <dbReference type="Proteomes" id="UP000605846"/>
    </source>
</evidence>
<sequence>IERQSRETGDRNWDGIGFAVHERRMVAMLVEFSGGIGLNCGKPKQEKDVNKLLPSLIDINQVKDMPFPISTFCVRFTNLDLHFESLTTMTDEVHLLKRYLTLTCPTTPNQLKTAVAKVEQLFQWKHTVLRESTTLSCAHLMPQSVKTSQDSLRNGQEVELVDHSNLDATN</sequence>
<evidence type="ECO:0000313" key="1">
    <source>
        <dbReference type="EMBL" id="KAF7720666.1"/>
    </source>
</evidence>
<name>A0A8H7BGL7_9FUNG</name>
<organism evidence="1 2">
    <name type="scientific">Apophysomyces ossiformis</name>
    <dbReference type="NCBI Taxonomy" id="679940"/>
    <lineage>
        <taxon>Eukaryota</taxon>
        <taxon>Fungi</taxon>
        <taxon>Fungi incertae sedis</taxon>
        <taxon>Mucoromycota</taxon>
        <taxon>Mucoromycotina</taxon>
        <taxon>Mucoromycetes</taxon>
        <taxon>Mucorales</taxon>
        <taxon>Mucorineae</taxon>
        <taxon>Mucoraceae</taxon>
        <taxon>Apophysomyces</taxon>
    </lineage>
</organism>
<protein>
    <submittedName>
        <fullName evidence="1">Uncharacterized protein</fullName>
    </submittedName>
</protein>
<feature type="non-terminal residue" evidence="1">
    <location>
        <position position="170"/>
    </location>
</feature>
<dbReference type="OrthoDB" id="2255234at2759"/>
<gene>
    <name evidence="1" type="ORF">EC973_006608</name>
</gene>
<keyword evidence="2" id="KW-1185">Reference proteome</keyword>
<feature type="non-terminal residue" evidence="1">
    <location>
        <position position="1"/>
    </location>
</feature>
<proteinExistence type="predicted"/>
<accession>A0A8H7BGL7</accession>
<dbReference type="AlphaFoldDB" id="A0A8H7BGL7"/>
<dbReference type="EMBL" id="JABAYA010000428">
    <property type="protein sequence ID" value="KAF7720666.1"/>
    <property type="molecule type" value="Genomic_DNA"/>
</dbReference>
<comment type="caution">
    <text evidence="1">The sequence shown here is derived from an EMBL/GenBank/DDBJ whole genome shotgun (WGS) entry which is preliminary data.</text>
</comment>
<reference evidence="1" key="1">
    <citation type="submission" date="2020-01" db="EMBL/GenBank/DDBJ databases">
        <title>Genome Sequencing of Three Apophysomyces-Like Fungal Strains Confirms a Novel Fungal Genus in the Mucoromycota with divergent Burkholderia-like Endosymbiotic Bacteria.</title>
        <authorList>
            <person name="Stajich J.E."/>
            <person name="Macias A.M."/>
            <person name="Carter-House D."/>
            <person name="Lovett B."/>
            <person name="Kasson L.R."/>
            <person name="Berry K."/>
            <person name="Grigoriev I."/>
            <person name="Chang Y."/>
            <person name="Spatafora J."/>
            <person name="Kasson M.T."/>
        </authorList>
    </citation>
    <scope>NUCLEOTIDE SEQUENCE</scope>
    <source>
        <strain evidence="1">NRRL A-21654</strain>
    </source>
</reference>
<dbReference type="Proteomes" id="UP000605846">
    <property type="component" value="Unassembled WGS sequence"/>
</dbReference>